<dbReference type="EMBL" id="PSQE01000003">
    <property type="protein sequence ID" value="RHN65946.1"/>
    <property type="molecule type" value="Genomic_DNA"/>
</dbReference>
<protein>
    <submittedName>
        <fullName evidence="1">Uncharacterized protein</fullName>
    </submittedName>
</protein>
<dbReference type="AlphaFoldDB" id="A0A396IJU6"/>
<sequence>MQNRAPNSSIRAPIFVETNCSTGSQKSGPELHKSGADFGSSSKRHFCTPNSNFESLLQHNILSKITCESIFIFINHI</sequence>
<dbReference type="Gramene" id="rna13847">
    <property type="protein sequence ID" value="RHN65946.1"/>
    <property type="gene ID" value="gene13847"/>
</dbReference>
<name>A0A396IJU6_MEDTR</name>
<accession>A0A396IJU6</accession>
<evidence type="ECO:0000313" key="1">
    <source>
        <dbReference type="EMBL" id="RHN65946.1"/>
    </source>
</evidence>
<gene>
    <name evidence="1" type="ORF">MtrunA17_Chr3g0085461</name>
</gene>
<evidence type="ECO:0000313" key="2">
    <source>
        <dbReference type="Proteomes" id="UP000265566"/>
    </source>
</evidence>
<proteinExistence type="predicted"/>
<reference evidence="2" key="1">
    <citation type="journal article" date="2018" name="Nat. Plants">
        <title>Whole-genome landscape of Medicago truncatula symbiotic genes.</title>
        <authorList>
            <person name="Pecrix Y."/>
            <person name="Staton S.E."/>
            <person name="Sallet E."/>
            <person name="Lelandais-Briere C."/>
            <person name="Moreau S."/>
            <person name="Carrere S."/>
            <person name="Blein T."/>
            <person name="Jardinaud M.F."/>
            <person name="Latrasse D."/>
            <person name="Zouine M."/>
            <person name="Zahm M."/>
            <person name="Kreplak J."/>
            <person name="Mayjonade B."/>
            <person name="Satge C."/>
            <person name="Perez M."/>
            <person name="Cauet S."/>
            <person name="Marande W."/>
            <person name="Chantry-Darmon C."/>
            <person name="Lopez-Roques C."/>
            <person name="Bouchez O."/>
            <person name="Berard A."/>
            <person name="Debelle F."/>
            <person name="Munos S."/>
            <person name="Bendahmane A."/>
            <person name="Berges H."/>
            <person name="Niebel A."/>
            <person name="Buitink J."/>
            <person name="Frugier F."/>
            <person name="Benhamed M."/>
            <person name="Crespi M."/>
            <person name="Gouzy J."/>
            <person name="Gamas P."/>
        </authorList>
    </citation>
    <scope>NUCLEOTIDE SEQUENCE [LARGE SCALE GENOMIC DNA]</scope>
    <source>
        <strain evidence="2">cv. Jemalong A17</strain>
    </source>
</reference>
<organism evidence="1 2">
    <name type="scientific">Medicago truncatula</name>
    <name type="common">Barrel medic</name>
    <name type="synonym">Medicago tribuloides</name>
    <dbReference type="NCBI Taxonomy" id="3880"/>
    <lineage>
        <taxon>Eukaryota</taxon>
        <taxon>Viridiplantae</taxon>
        <taxon>Streptophyta</taxon>
        <taxon>Embryophyta</taxon>
        <taxon>Tracheophyta</taxon>
        <taxon>Spermatophyta</taxon>
        <taxon>Magnoliopsida</taxon>
        <taxon>eudicotyledons</taxon>
        <taxon>Gunneridae</taxon>
        <taxon>Pentapetalae</taxon>
        <taxon>rosids</taxon>
        <taxon>fabids</taxon>
        <taxon>Fabales</taxon>
        <taxon>Fabaceae</taxon>
        <taxon>Papilionoideae</taxon>
        <taxon>50 kb inversion clade</taxon>
        <taxon>NPAAA clade</taxon>
        <taxon>Hologalegina</taxon>
        <taxon>IRL clade</taxon>
        <taxon>Trifolieae</taxon>
        <taxon>Medicago</taxon>
    </lineage>
</organism>
<comment type="caution">
    <text evidence="1">The sequence shown here is derived from an EMBL/GenBank/DDBJ whole genome shotgun (WGS) entry which is preliminary data.</text>
</comment>
<dbReference type="Proteomes" id="UP000265566">
    <property type="component" value="Chromosome 3"/>
</dbReference>